<comment type="caution">
    <text evidence="1">The sequence shown here is derived from an EMBL/GenBank/DDBJ whole genome shotgun (WGS) entry which is preliminary data.</text>
</comment>
<proteinExistence type="predicted"/>
<keyword evidence="2" id="KW-1185">Reference proteome</keyword>
<accession>A0ABR9N464</accession>
<name>A0ABR9N464_9MICO</name>
<evidence type="ECO:0000313" key="2">
    <source>
        <dbReference type="Proteomes" id="UP000625527"/>
    </source>
</evidence>
<evidence type="ECO:0000313" key="1">
    <source>
        <dbReference type="EMBL" id="MBE1877899.1"/>
    </source>
</evidence>
<dbReference type="RefSeq" id="WP_192864452.1">
    <property type="nucleotide sequence ID" value="NZ_JADAQT010000106.1"/>
</dbReference>
<dbReference type="Proteomes" id="UP000625527">
    <property type="component" value="Unassembled WGS sequence"/>
</dbReference>
<protein>
    <submittedName>
        <fullName evidence="1">Uncharacterized protein</fullName>
    </submittedName>
</protein>
<reference evidence="1 2" key="1">
    <citation type="submission" date="2020-10" db="EMBL/GenBank/DDBJ databases">
        <title>Myceligenerans pegani sp. nov., an endophytic actinomycete isolated from Peganum harmala L. in Xinjiang, China.</title>
        <authorList>
            <person name="Xin L."/>
        </authorList>
    </citation>
    <scope>NUCLEOTIDE SEQUENCE [LARGE SCALE GENOMIC DNA]</scope>
    <source>
        <strain evidence="1 2">TRM65318</strain>
    </source>
</reference>
<organism evidence="1 2">
    <name type="scientific">Myceligenerans pegani</name>
    <dbReference type="NCBI Taxonomy" id="2776917"/>
    <lineage>
        <taxon>Bacteria</taxon>
        <taxon>Bacillati</taxon>
        <taxon>Actinomycetota</taxon>
        <taxon>Actinomycetes</taxon>
        <taxon>Micrococcales</taxon>
        <taxon>Promicromonosporaceae</taxon>
        <taxon>Myceligenerans</taxon>
    </lineage>
</organism>
<gene>
    <name evidence="1" type="ORF">IHE71_19605</name>
</gene>
<sequence length="162" mass="17402">MHPRRRAALIIASALVVPLAVVGVAWGVHLSRQAEAEENTAIEREEARAAVVQLIDAGEAARAELGERIDQGRDTAAAGRTADAGVLQALNEALSTAESHHAAPAPEAPSADATVEDIVATRTKVEEWAGELRWMSDELARNIHETERSQAKHRSRHVEDDG</sequence>
<dbReference type="EMBL" id="JADAQT010000106">
    <property type="protein sequence ID" value="MBE1877899.1"/>
    <property type="molecule type" value="Genomic_DNA"/>
</dbReference>